<keyword evidence="3 8" id="KW-0436">Ligase</keyword>
<protein>
    <recommendedName>
        <fullName evidence="8">tRNA(Ile)-lysidine synthase</fullName>
        <ecNumber evidence="8">6.3.4.19</ecNumber>
    </recommendedName>
    <alternativeName>
        <fullName evidence="8">tRNA(Ile)-2-lysyl-cytidine synthase</fullName>
    </alternativeName>
    <alternativeName>
        <fullName evidence="8">tRNA(Ile)-lysidine synthetase</fullName>
    </alternativeName>
</protein>
<dbReference type="EC" id="6.3.4.19" evidence="8"/>
<feature type="binding site" evidence="8">
    <location>
        <begin position="30"/>
        <end position="35"/>
    </location>
    <ligand>
        <name>ATP</name>
        <dbReference type="ChEBI" id="CHEBI:30616"/>
    </ligand>
</feature>
<comment type="catalytic activity">
    <reaction evidence="7 8">
        <text>cytidine(34) in tRNA(Ile2) + L-lysine + ATP = lysidine(34) in tRNA(Ile2) + AMP + diphosphate + H(+)</text>
        <dbReference type="Rhea" id="RHEA:43744"/>
        <dbReference type="Rhea" id="RHEA-COMP:10625"/>
        <dbReference type="Rhea" id="RHEA-COMP:10670"/>
        <dbReference type="ChEBI" id="CHEBI:15378"/>
        <dbReference type="ChEBI" id="CHEBI:30616"/>
        <dbReference type="ChEBI" id="CHEBI:32551"/>
        <dbReference type="ChEBI" id="CHEBI:33019"/>
        <dbReference type="ChEBI" id="CHEBI:82748"/>
        <dbReference type="ChEBI" id="CHEBI:83665"/>
        <dbReference type="ChEBI" id="CHEBI:456215"/>
        <dbReference type="EC" id="6.3.4.19"/>
    </reaction>
</comment>
<keyword evidence="5 8" id="KW-0547">Nucleotide-binding</keyword>
<evidence type="ECO:0000256" key="3">
    <source>
        <dbReference type="ARBA" id="ARBA00022598"/>
    </source>
</evidence>
<dbReference type="PANTHER" id="PTHR43033:SF1">
    <property type="entry name" value="TRNA(ILE)-LYSIDINE SYNTHASE-RELATED"/>
    <property type="match status" value="1"/>
</dbReference>
<evidence type="ECO:0000256" key="4">
    <source>
        <dbReference type="ARBA" id="ARBA00022694"/>
    </source>
</evidence>
<evidence type="ECO:0000313" key="10">
    <source>
        <dbReference type="EMBL" id="MBU3804630.1"/>
    </source>
</evidence>
<dbReference type="InterPro" id="IPR012795">
    <property type="entry name" value="tRNA_Ile_lys_synt_N"/>
</dbReference>
<gene>
    <name evidence="8 10" type="primary">tilS</name>
    <name evidence="10" type="ORF">H9872_07730</name>
</gene>
<dbReference type="GO" id="GO:0005737">
    <property type="term" value="C:cytoplasm"/>
    <property type="evidence" value="ECO:0007669"/>
    <property type="project" value="UniProtKB-SubCell"/>
</dbReference>
<dbReference type="Pfam" id="PF01171">
    <property type="entry name" value="ATP_bind_3"/>
    <property type="match status" value="1"/>
</dbReference>
<dbReference type="HAMAP" id="MF_01161">
    <property type="entry name" value="tRNA_Ile_lys_synt"/>
    <property type="match status" value="1"/>
</dbReference>
<organism evidence="10 11">
    <name type="scientific">Candidatus Cellulosilyticum pullistercoris</name>
    <dbReference type="NCBI Taxonomy" id="2838521"/>
    <lineage>
        <taxon>Bacteria</taxon>
        <taxon>Bacillati</taxon>
        <taxon>Bacillota</taxon>
        <taxon>Clostridia</taxon>
        <taxon>Lachnospirales</taxon>
        <taxon>Cellulosilyticaceae</taxon>
        <taxon>Cellulosilyticum</taxon>
    </lineage>
</organism>
<evidence type="ECO:0000259" key="9">
    <source>
        <dbReference type="SMART" id="SM00977"/>
    </source>
</evidence>
<evidence type="ECO:0000256" key="7">
    <source>
        <dbReference type="ARBA" id="ARBA00048539"/>
    </source>
</evidence>
<dbReference type="SUPFAM" id="SSF56037">
    <property type="entry name" value="PheT/TilS domain"/>
    <property type="match status" value="1"/>
</dbReference>
<reference evidence="10" key="2">
    <citation type="submission" date="2021-04" db="EMBL/GenBank/DDBJ databases">
        <authorList>
            <person name="Gilroy R."/>
        </authorList>
    </citation>
    <scope>NUCLEOTIDE SEQUENCE</scope>
    <source>
        <strain evidence="10">B5-657</strain>
    </source>
</reference>
<dbReference type="GO" id="GO:0005524">
    <property type="term" value="F:ATP binding"/>
    <property type="evidence" value="ECO:0007669"/>
    <property type="project" value="UniProtKB-UniRule"/>
</dbReference>
<dbReference type="NCBIfam" id="TIGR02433">
    <property type="entry name" value="lysidine_TilS_C"/>
    <property type="match status" value="1"/>
</dbReference>
<dbReference type="SUPFAM" id="SSF52402">
    <property type="entry name" value="Adenine nucleotide alpha hydrolases-like"/>
    <property type="match status" value="1"/>
</dbReference>
<dbReference type="Gene3D" id="1.20.59.20">
    <property type="match status" value="1"/>
</dbReference>
<dbReference type="Pfam" id="PF11734">
    <property type="entry name" value="TilS_C"/>
    <property type="match status" value="1"/>
</dbReference>
<dbReference type="AlphaFoldDB" id="A0A9E2KD53"/>
<evidence type="ECO:0000256" key="5">
    <source>
        <dbReference type="ARBA" id="ARBA00022741"/>
    </source>
</evidence>
<dbReference type="InterPro" id="IPR012094">
    <property type="entry name" value="tRNA_Ile_lys_synt"/>
</dbReference>
<name>A0A9E2KD53_9FIRM</name>
<evidence type="ECO:0000256" key="1">
    <source>
        <dbReference type="ARBA" id="ARBA00004496"/>
    </source>
</evidence>
<comment type="similarity">
    <text evidence="8">Belongs to the tRNA(Ile)-lysidine synthase family.</text>
</comment>
<dbReference type="SMART" id="SM00977">
    <property type="entry name" value="TilS_C"/>
    <property type="match status" value="1"/>
</dbReference>
<comment type="caution">
    <text evidence="10">The sequence shown here is derived from an EMBL/GenBank/DDBJ whole genome shotgun (WGS) entry which is preliminary data.</text>
</comment>
<comment type="domain">
    <text evidence="8">The N-terminal region contains the highly conserved SGGXDS motif, predicted to be a P-loop motif involved in ATP binding.</text>
</comment>
<dbReference type="SUPFAM" id="SSF82829">
    <property type="entry name" value="MesJ substrate recognition domain-like"/>
    <property type="match status" value="1"/>
</dbReference>
<feature type="domain" description="Lysidine-tRNA(Ile) synthetase C-terminal" evidence="9">
    <location>
        <begin position="379"/>
        <end position="449"/>
    </location>
</feature>
<dbReference type="Gene3D" id="3.40.50.620">
    <property type="entry name" value="HUPs"/>
    <property type="match status" value="1"/>
</dbReference>
<dbReference type="InterPro" id="IPR011063">
    <property type="entry name" value="TilS/TtcA_N"/>
</dbReference>
<dbReference type="PANTHER" id="PTHR43033">
    <property type="entry name" value="TRNA(ILE)-LYSIDINE SYNTHASE-RELATED"/>
    <property type="match status" value="1"/>
</dbReference>
<dbReference type="InterPro" id="IPR012796">
    <property type="entry name" value="Lysidine-tRNA-synth_C"/>
</dbReference>
<evidence type="ECO:0000256" key="2">
    <source>
        <dbReference type="ARBA" id="ARBA00022490"/>
    </source>
</evidence>
<accession>A0A9E2KD53</accession>
<keyword evidence="6 8" id="KW-0067">ATP-binding</keyword>
<keyword evidence="4 8" id="KW-0819">tRNA processing</keyword>
<evidence type="ECO:0000256" key="8">
    <source>
        <dbReference type="HAMAP-Rule" id="MF_01161"/>
    </source>
</evidence>
<dbReference type="InterPro" id="IPR014729">
    <property type="entry name" value="Rossmann-like_a/b/a_fold"/>
</dbReference>
<dbReference type="Proteomes" id="UP000824229">
    <property type="component" value="Unassembled WGS sequence"/>
</dbReference>
<dbReference type="NCBIfam" id="TIGR02432">
    <property type="entry name" value="lysidine_TilS_N"/>
    <property type="match status" value="1"/>
</dbReference>
<comment type="function">
    <text evidence="8">Ligates lysine onto the cytidine present at position 34 of the AUA codon-specific tRNA(Ile) that contains the anticodon CAU, in an ATP-dependent manner. Cytidine is converted to lysidine, thus changing the amino acid specificity of the tRNA from methionine to isoleucine.</text>
</comment>
<dbReference type="CDD" id="cd01992">
    <property type="entry name" value="TilS_N"/>
    <property type="match status" value="1"/>
</dbReference>
<evidence type="ECO:0000256" key="6">
    <source>
        <dbReference type="ARBA" id="ARBA00022840"/>
    </source>
</evidence>
<keyword evidence="2 8" id="KW-0963">Cytoplasm</keyword>
<sequence>MERQVHEKIKAFILKHHLISRGDELVLGVSGGADSMMLLYYFFTHKEEYGITLKVAHIHHGIRKAASLDAQLVESVCKEYHIPFFRHDCDIKKLAKERKISEEEAGREERYNFFISLLNTNGKIVTAHNMNDQAETMLMRFVRGTDIKGLAGILPKRDRIIRPLLCLTRDEIEAYCKEQAISYRDDETNFKPIYTRNKVRLECIPYIKEHLNPAIVTVLGKHSNLYREEDEFLVAHTKELFNQSATQDETSILLDEKMMRSFHVYMQKRVILMAIESLINRKNITSKHVESCLELLSLQTGKEVHLPYGLIARRDYQGIRLMKASQEATYCTQLQEGMQFIKEAKLEVEIRRIDKERISQNNENIYTKYIDYGKIKNELQIRTRRASDFISLPGGSKKLKKLFTDDKISRAKRDTLPLIVDGNEVVWIIGNRLNSNYYITDDTEEALEIKIRTLRE</sequence>
<reference evidence="10" key="1">
    <citation type="journal article" date="2021" name="PeerJ">
        <title>Extensive microbial diversity within the chicken gut microbiome revealed by metagenomics and culture.</title>
        <authorList>
            <person name="Gilroy R."/>
            <person name="Ravi A."/>
            <person name="Getino M."/>
            <person name="Pursley I."/>
            <person name="Horton D.L."/>
            <person name="Alikhan N.F."/>
            <person name="Baker D."/>
            <person name="Gharbi K."/>
            <person name="Hall N."/>
            <person name="Watson M."/>
            <person name="Adriaenssens E.M."/>
            <person name="Foster-Nyarko E."/>
            <person name="Jarju S."/>
            <person name="Secka A."/>
            <person name="Antonio M."/>
            <person name="Oren A."/>
            <person name="Chaudhuri R.R."/>
            <person name="La Ragione R."/>
            <person name="Hildebrand F."/>
            <person name="Pallen M.J."/>
        </authorList>
    </citation>
    <scope>NUCLEOTIDE SEQUENCE</scope>
    <source>
        <strain evidence="10">B5-657</strain>
    </source>
</reference>
<evidence type="ECO:0000313" key="11">
    <source>
        <dbReference type="Proteomes" id="UP000824229"/>
    </source>
</evidence>
<dbReference type="EMBL" id="JAHLFQ010000178">
    <property type="protein sequence ID" value="MBU3804630.1"/>
    <property type="molecule type" value="Genomic_DNA"/>
</dbReference>
<dbReference type="GO" id="GO:0006400">
    <property type="term" value="P:tRNA modification"/>
    <property type="evidence" value="ECO:0007669"/>
    <property type="project" value="UniProtKB-UniRule"/>
</dbReference>
<proteinExistence type="inferred from homology"/>
<comment type="subcellular location">
    <subcellularLocation>
        <location evidence="1 8">Cytoplasm</location>
    </subcellularLocation>
</comment>
<dbReference type="GO" id="GO:0032267">
    <property type="term" value="F:tRNA(Ile)-lysidine synthase activity"/>
    <property type="evidence" value="ECO:0007669"/>
    <property type="project" value="UniProtKB-EC"/>
</dbReference>